<dbReference type="InterPro" id="IPR018247">
    <property type="entry name" value="EF_Hand_1_Ca_BS"/>
</dbReference>
<feature type="compositionally biased region" description="Acidic residues" evidence="10">
    <location>
        <begin position="441"/>
        <end position="453"/>
    </location>
</feature>
<keyword evidence="6 9" id="KW-0443">Lipid metabolism</keyword>
<evidence type="ECO:0000256" key="10">
    <source>
        <dbReference type="SAM" id="MobiDB-lite"/>
    </source>
</evidence>
<keyword evidence="9" id="KW-0378">Hydrolase</keyword>
<dbReference type="SUPFAM" id="SSF47473">
    <property type="entry name" value="EF-hand"/>
    <property type="match status" value="1"/>
</dbReference>
<dbReference type="PROSITE" id="PS50003">
    <property type="entry name" value="PH_DOMAIN"/>
    <property type="match status" value="1"/>
</dbReference>
<dbReference type="PROSITE" id="PS50222">
    <property type="entry name" value="EF_HAND_2"/>
    <property type="match status" value="1"/>
</dbReference>
<dbReference type="InterPro" id="IPR011992">
    <property type="entry name" value="EF-hand-dom_pair"/>
</dbReference>
<feature type="domain" description="PH" evidence="11">
    <location>
        <begin position="1"/>
        <end position="115"/>
    </location>
</feature>
<dbReference type="InterPro" id="IPR011993">
    <property type="entry name" value="PH-like_dom_sf"/>
</dbReference>
<dbReference type="InterPro" id="IPR046975">
    <property type="entry name" value="PLC-delta1_EF"/>
</dbReference>
<dbReference type="GO" id="GO:0005509">
    <property type="term" value="F:calcium ion binding"/>
    <property type="evidence" value="ECO:0007669"/>
    <property type="project" value="InterPro"/>
</dbReference>
<dbReference type="PRINTS" id="PR00390">
    <property type="entry name" value="PHPHLIPASEC"/>
</dbReference>
<evidence type="ECO:0000256" key="1">
    <source>
        <dbReference type="ARBA" id="ARBA00001913"/>
    </source>
</evidence>
<evidence type="ECO:0000256" key="5">
    <source>
        <dbReference type="ARBA" id="ARBA00022963"/>
    </source>
</evidence>
<dbReference type="Proteomes" id="UP000314982">
    <property type="component" value="Unassembled WGS sequence"/>
</dbReference>
<dbReference type="EC" id="3.1.4.11" evidence="2 9"/>
<reference evidence="16" key="1">
    <citation type="submission" date="2018-06" db="EMBL/GenBank/DDBJ databases">
        <title>Genome assembly of Danube salmon.</title>
        <authorList>
            <person name="Macqueen D.J."/>
            <person name="Gundappa M.K."/>
        </authorList>
    </citation>
    <scope>NUCLEOTIDE SEQUENCE [LARGE SCALE GENOMIC DNA]</scope>
</reference>
<dbReference type="GO" id="GO:0005886">
    <property type="term" value="C:plasma membrane"/>
    <property type="evidence" value="ECO:0007669"/>
    <property type="project" value="TreeGrafter"/>
</dbReference>
<dbReference type="GeneTree" id="ENSGT00940000158392"/>
<evidence type="ECO:0000259" key="11">
    <source>
        <dbReference type="PROSITE" id="PS50003"/>
    </source>
</evidence>
<dbReference type="Gene3D" id="3.20.20.190">
    <property type="entry name" value="Phosphatidylinositol (PI) phosphodiesterase"/>
    <property type="match status" value="1"/>
</dbReference>
<feature type="domain" description="EF-hand" evidence="14">
    <location>
        <begin position="125"/>
        <end position="160"/>
    </location>
</feature>
<dbReference type="PROSITE" id="PS50007">
    <property type="entry name" value="PIPLC_X_DOMAIN"/>
    <property type="match status" value="1"/>
</dbReference>
<dbReference type="GO" id="GO:0004435">
    <property type="term" value="F:phosphatidylinositol-4,5-bisphosphate phospholipase C activity"/>
    <property type="evidence" value="ECO:0007669"/>
    <property type="project" value="UniProtKB-EC"/>
</dbReference>
<evidence type="ECO:0000259" key="14">
    <source>
        <dbReference type="PROSITE" id="PS50222"/>
    </source>
</evidence>
<dbReference type="SUPFAM" id="SSF49562">
    <property type="entry name" value="C2 domain (Calcium/lipid-binding domain, CaLB)"/>
    <property type="match status" value="1"/>
</dbReference>
<evidence type="ECO:0000256" key="9">
    <source>
        <dbReference type="RuleBase" id="RU361133"/>
    </source>
</evidence>
<dbReference type="GO" id="GO:0016042">
    <property type="term" value="P:lipid catabolic process"/>
    <property type="evidence" value="ECO:0007669"/>
    <property type="project" value="UniProtKB-KW"/>
</dbReference>
<reference evidence="15" key="2">
    <citation type="submission" date="2025-08" db="UniProtKB">
        <authorList>
            <consortium name="Ensembl"/>
        </authorList>
    </citation>
    <scope>IDENTIFICATION</scope>
</reference>
<dbReference type="PROSITE" id="PS50004">
    <property type="entry name" value="C2"/>
    <property type="match status" value="1"/>
</dbReference>
<evidence type="ECO:0000313" key="15">
    <source>
        <dbReference type="Ensembl" id="ENSHHUP00000059167.1"/>
    </source>
</evidence>
<dbReference type="SMART" id="SM00148">
    <property type="entry name" value="PLCXc"/>
    <property type="match status" value="1"/>
</dbReference>
<dbReference type="SMART" id="SM00054">
    <property type="entry name" value="EFh"/>
    <property type="match status" value="2"/>
</dbReference>
<dbReference type="GO" id="GO:0005737">
    <property type="term" value="C:cytoplasm"/>
    <property type="evidence" value="ECO:0007669"/>
    <property type="project" value="UniProtKB-SubCell"/>
</dbReference>
<dbReference type="SMART" id="SM00149">
    <property type="entry name" value="PLCYc"/>
    <property type="match status" value="1"/>
</dbReference>
<organism evidence="15 16">
    <name type="scientific">Hucho hucho</name>
    <name type="common">huchen</name>
    <dbReference type="NCBI Taxonomy" id="62062"/>
    <lineage>
        <taxon>Eukaryota</taxon>
        <taxon>Metazoa</taxon>
        <taxon>Chordata</taxon>
        <taxon>Craniata</taxon>
        <taxon>Vertebrata</taxon>
        <taxon>Euteleostomi</taxon>
        <taxon>Actinopterygii</taxon>
        <taxon>Neopterygii</taxon>
        <taxon>Teleostei</taxon>
        <taxon>Protacanthopterygii</taxon>
        <taxon>Salmoniformes</taxon>
        <taxon>Salmonidae</taxon>
        <taxon>Salmoninae</taxon>
        <taxon>Hucho</taxon>
    </lineage>
</organism>
<dbReference type="STRING" id="62062.ENSHHUP00000059167"/>
<dbReference type="InterPro" id="IPR017946">
    <property type="entry name" value="PLC-like_Pdiesterase_TIM-brl"/>
</dbReference>
<dbReference type="Pfam" id="PF00387">
    <property type="entry name" value="PI-PLC-Y"/>
    <property type="match status" value="1"/>
</dbReference>
<proteinExistence type="predicted"/>
<feature type="domain" description="C2" evidence="12">
    <location>
        <begin position="570"/>
        <end position="696"/>
    </location>
</feature>
<dbReference type="GO" id="GO:0035556">
    <property type="term" value="P:intracellular signal transduction"/>
    <property type="evidence" value="ECO:0007669"/>
    <property type="project" value="InterPro"/>
</dbReference>
<keyword evidence="4" id="KW-0106">Calcium</keyword>
<accession>A0A4W5P707</accession>
<dbReference type="InterPro" id="IPR000909">
    <property type="entry name" value="PLipase_C_PInositol-sp_X_dom"/>
</dbReference>
<dbReference type="Gene3D" id="2.60.40.150">
    <property type="entry name" value="C2 domain"/>
    <property type="match status" value="1"/>
</dbReference>
<dbReference type="Pfam" id="PF09279">
    <property type="entry name" value="EF-hand_like"/>
    <property type="match status" value="1"/>
</dbReference>
<dbReference type="Pfam" id="PF00168">
    <property type="entry name" value="C2"/>
    <property type="match status" value="1"/>
</dbReference>
<dbReference type="InterPro" id="IPR002048">
    <property type="entry name" value="EF_hand_dom"/>
</dbReference>
<comment type="catalytic activity">
    <reaction evidence="8">
        <text>a 1,2-diacyl-sn-glycero-3-phospho-(1D-myo-inositol-4,5-bisphosphate) + H2O = 1D-myo-inositol 1,4,5-trisphosphate + a 1,2-diacyl-sn-glycerol + H(+)</text>
        <dbReference type="Rhea" id="RHEA:33179"/>
        <dbReference type="ChEBI" id="CHEBI:15377"/>
        <dbReference type="ChEBI" id="CHEBI:15378"/>
        <dbReference type="ChEBI" id="CHEBI:17815"/>
        <dbReference type="ChEBI" id="CHEBI:58456"/>
        <dbReference type="ChEBI" id="CHEBI:203600"/>
        <dbReference type="EC" id="3.1.4.11"/>
    </reaction>
    <physiologicalReaction direction="left-to-right" evidence="8">
        <dbReference type="Rhea" id="RHEA:33180"/>
    </physiologicalReaction>
</comment>
<evidence type="ECO:0000256" key="2">
    <source>
        <dbReference type="ARBA" id="ARBA00012368"/>
    </source>
</evidence>
<dbReference type="SMART" id="SM00239">
    <property type="entry name" value="C2"/>
    <property type="match status" value="1"/>
</dbReference>
<keyword evidence="3" id="KW-0479">Metal-binding</keyword>
<dbReference type="InterPro" id="IPR001711">
    <property type="entry name" value="PLipase_C_Pinositol-sp_Y"/>
</dbReference>
<dbReference type="PANTHER" id="PTHR10336">
    <property type="entry name" value="PHOSPHOINOSITIDE-SPECIFIC PHOSPHOLIPASE C FAMILY PROTEIN"/>
    <property type="match status" value="1"/>
</dbReference>
<dbReference type="InterPro" id="IPR000008">
    <property type="entry name" value="C2_dom"/>
</dbReference>
<dbReference type="InterPro" id="IPR001849">
    <property type="entry name" value="PH_domain"/>
</dbReference>
<dbReference type="InterPro" id="IPR035892">
    <property type="entry name" value="C2_domain_sf"/>
</dbReference>
<evidence type="ECO:0000313" key="16">
    <source>
        <dbReference type="Proteomes" id="UP000314982"/>
    </source>
</evidence>
<evidence type="ECO:0000256" key="6">
    <source>
        <dbReference type="ARBA" id="ARBA00023098"/>
    </source>
</evidence>
<comment type="cofactor">
    <cofactor evidence="1">
        <name>Ca(2+)</name>
        <dbReference type="ChEBI" id="CHEBI:29108"/>
    </cofactor>
</comment>
<evidence type="ECO:0000259" key="13">
    <source>
        <dbReference type="PROSITE" id="PS50008"/>
    </source>
</evidence>
<keyword evidence="7" id="KW-0807">Transducer</keyword>
<dbReference type="SUPFAM" id="SSF51695">
    <property type="entry name" value="PLC-like phosphodiesterases"/>
    <property type="match status" value="1"/>
</dbReference>
<evidence type="ECO:0000256" key="8">
    <source>
        <dbReference type="ARBA" id="ARBA00023674"/>
    </source>
</evidence>
<sequence>MSCPIKPTLSYMFMSGELSNLSCHETKRTLTLQDQDFINNSNLTPPLVSPPVSIDEIDSVRKGRHSEGLQKYTEAHEEERCFSIIFKGRRRNLDLIATSMEEARQWVNGLEKIISNMKKLNCQQTSEHWIFNCMRKADKNKDNKMTLKELKHFLRQINIEVDDMYAEVLFAKCDKSNSGTLEGPEIKHFYDLLIYREEINVIYGKYATTGEQMSVKDLLNFLLNEQREVATMEDAVRLIERYELDDSAKQKNHMTKDGFLMYLHHEEGSIFNPAHKEVFQDMSQPINHYFISSSHNTYLMEDQLKGPSSTEAYIKALMKSCRCVELDCWDGAQGEPIIYHGHTLTSKVLFKDVIKAIKENAFKTSEYPVILSLENHCTLEQQKLMAKHMISILGSALLTSPLEDQMPTAFPSPQELKGRFIVKGKRLNKLDAVFSNTSPGVEEDCVSEEDEAAETNNSKTDSNGQKKSKIKLAKQLSDLVIYCKSVHFSGFEHAEDNQAFYEMSSFKESKAVNLAETAVNAFIHHNMTKLSRIYPAGSRTDSSNYNPVPLWNAGCQIGTVDLLTELGRLLLNGIPYSYANQSQNNSKGPWEDVISAQQLPKLNKDKCKSIVDPLVKVEIYGVPADTCSKETRSIENNGFKPMWNETFQFDIQVPELALVRFLVEDYDSTSHNDLIGQFCLPLTSLQNGYRHVPLLTKHGDVIPSAGLFVHLMLLDAK</sequence>
<dbReference type="PROSITE" id="PS50008">
    <property type="entry name" value="PIPLC_Y_DOMAIN"/>
    <property type="match status" value="1"/>
</dbReference>
<dbReference type="CDD" id="cd16217">
    <property type="entry name" value="EFh_PI-PLCdelta1"/>
    <property type="match status" value="1"/>
</dbReference>
<evidence type="ECO:0000256" key="4">
    <source>
        <dbReference type="ARBA" id="ARBA00022837"/>
    </source>
</evidence>
<dbReference type="PROSITE" id="PS00018">
    <property type="entry name" value="EF_HAND_1"/>
    <property type="match status" value="2"/>
</dbReference>
<dbReference type="InterPro" id="IPR001192">
    <property type="entry name" value="PI-PLC_fam"/>
</dbReference>
<protein>
    <recommendedName>
        <fullName evidence="2 9">Phosphoinositide phospholipase C</fullName>
        <ecNumber evidence="2 9">3.1.4.11</ecNumber>
    </recommendedName>
</protein>
<dbReference type="SUPFAM" id="SSF50729">
    <property type="entry name" value="PH domain-like"/>
    <property type="match status" value="1"/>
</dbReference>
<dbReference type="PANTHER" id="PTHR10336:SF210">
    <property type="entry name" value="1-PHOSPHATIDYLINOSITOL 4,5-BISPHOSPHATE PHOSPHODIESTERASE DELTA-1"/>
    <property type="match status" value="1"/>
</dbReference>
<keyword evidence="16" id="KW-1185">Reference proteome</keyword>
<dbReference type="Ensembl" id="ENSHHUT00000061186.1">
    <property type="protein sequence ID" value="ENSHHUP00000059167.1"/>
    <property type="gene ID" value="ENSHHUG00000035149.1"/>
</dbReference>
<evidence type="ECO:0000256" key="3">
    <source>
        <dbReference type="ARBA" id="ARBA00022723"/>
    </source>
</evidence>
<feature type="domain" description="PI-PLC Y-box" evidence="13">
    <location>
        <begin position="476"/>
        <end position="564"/>
    </location>
</feature>
<dbReference type="InterPro" id="IPR015359">
    <property type="entry name" value="PLC_EF-hand-like"/>
</dbReference>
<dbReference type="Gene3D" id="2.30.29.30">
    <property type="entry name" value="Pleckstrin-homology domain (PH domain)/Phosphotyrosine-binding domain (PTB)"/>
    <property type="match status" value="1"/>
</dbReference>
<name>A0A4W5P707_9TELE</name>
<dbReference type="Gene3D" id="1.10.238.10">
    <property type="entry name" value="EF-hand"/>
    <property type="match status" value="2"/>
</dbReference>
<reference evidence="15" key="3">
    <citation type="submission" date="2025-09" db="UniProtKB">
        <authorList>
            <consortium name="Ensembl"/>
        </authorList>
    </citation>
    <scope>IDENTIFICATION</scope>
</reference>
<evidence type="ECO:0000259" key="12">
    <source>
        <dbReference type="PROSITE" id="PS50004"/>
    </source>
</evidence>
<feature type="compositionally biased region" description="Polar residues" evidence="10">
    <location>
        <begin position="454"/>
        <end position="465"/>
    </location>
</feature>
<evidence type="ECO:0000256" key="7">
    <source>
        <dbReference type="ARBA" id="ARBA00023224"/>
    </source>
</evidence>
<feature type="region of interest" description="Disordered" evidence="10">
    <location>
        <begin position="438"/>
        <end position="467"/>
    </location>
</feature>
<dbReference type="Pfam" id="PF00388">
    <property type="entry name" value="PI-PLC-X"/>
    <property type="match status" value="1"/>
</dbReference>
<dbReference type="CDD" id="cd00275">
    <property type="entry name" value="C2_PLC_like"/>
    <property type="match status" value="1"/>
</dbReference>
<keyword evidence="5 9" id="KW-0442">Lipid degradation</keyword>
<dbReference type="AlphaFoldDB" id="A0A4W5P707"/>